<evidence type="ECO:0000256" key="1">
    <source>
        <dbReference type="SAM" id="Phobius"/>
    </source>
</evidence>
<feature type="transmembrane region" description="Helical" evidence="1">
    <location>
        <begin position="45"/>
        <end position="66"/>
    </location>
</feature>
<keyword evidence="3" id="KW-1185">Reference proteome</keyword>
<accession>A0A1M7ETB4</accession>
<dbReference type="OrthoDB" id="9789229at2"/>
<evidence type="ECO:0000313" key="2">
    <source>
        <dbReference type="EMBL" id="SHL94826.1"/>
    </source>
</evidence>
<dbReference type="AlphaFoldDB" id="A0A1M7ETB4"/>
<feature type="transmembrane region" description="Helical" evidence="1">
    <location>
        <begin position="12"/>
        <end position="33"/>
    </location>
</feature>
<dbReference type="Proteomes" id="UP000184038">
    <property type="component" value="Unassembled WGS sequence"/>
</dbReference>
<dbReference type="InterPro" id="IPR010540">
    <property type="entry name" value="CmpB_TMEM229"/>
</dbReference>
<keyword evidence="1" id="KW-1133">Transmembrane helix</keyword>
<keyword evidence="1" id="KW-0472">Membrane</keyword>
<feature type="transmembrane region" description="Helical" evidence="1">
    <location>
        <begin position="115"/>
        <end position="135"/>
    </location>
</feature>
<keyword evidence="1" id="KW-0812">Transmembrane</keyword>
<proteinExistence type="predicted"/>
<reference evidence="2 3" key="1">
    <citation type="submission" date="2016-11" db="EMBL/GenBank/DDBJ databases">
        <authorList>
            <person name="Jaros S."/>
            <person name="Januszkiewicz K."/>
            <person name="Wedrychowicz H."/>
        </authorList>
    </citation>
    <scope>NUCLEOTIDE SEQUENCE [LARGE SCALE GENOMIC DNA]</scope>
    <source>
        <strain evidence="2 3">DSM 15930</strain>
    </source>
</reference>
<organism evidence="2 3">
    <name type="scientific">Anaerosporobacter mobilis DSM 15930</name>
    <dbReference type="NCBI Taxonomy" id="1120996"/>
    <lineage>
        <taxon>Bacteria</taxon>
        <taxon>Bacillati</taxon>
        <taxon>Bacillota</taxon>
        <taxon>Clostridia</taxon>
        <taxon>Lachnospirales</taxon>
        <taxon>Lachnospiraceae</taxon>
        <taxon>Anaerosporobacter</taxon>
    </lineage>
</organism>
<dbReference type="STRING" id="1120996.SAMN02746066_00169"/>
<feature type="transmembrane region" description="Helical" evidence="1">
    <location>
        <begin position="155"/>
        <end position="177"/>
    </location>
</feature>
<name>A0A1M7ETB4_9FIRM</name>
<protein>
    <submittedName>
        <fullName evidence="2">Uncharacterized membrane protein</fullName>
    </submittedName>
</protein>
<dbReference type="Pfam" id="PF06541">
    <property type="entry name" value="ABC_trans_CmpB"/>
    <property type="match status" value="1"/>
</dbReference>
<feature type="transmembrane region" description="Helical" evidence="1">
    <location>
        <begin position="72"/>
        <end position="94"/>
    </location>
</feature>
<dbReference type="EMBL" id="FRCP01000005">
    <property type="protein sequence ID" value="SHL94826.1"/>
    <property type="molecule type" value="Genomic_DNA"/>
</dbReference>
<gene>
    <name evidence="2" type="ORF">SAMN02746066_00169</name>
</gene>
<evidence type="ECO:0000313" key="3">
    <source>
        <dbReference type="Proteomes" id="UP000184038"/>
    </source>
</evidence>
<sequence>MFSINVFGFDFYYIFYTFLLYSLFGWVYESCLVSVKRKSLVNRGFLNGPIIPIYGAGAVLICIILDPVSKNLLLVFLGGMILATILEFTTSYVMEKIFNAKWWDYSNYRYNLQGRICPIVSLFWGMLSVLMTIFLKPLSNSLIHRIPRRIGEILAILMMVIILVDLVSTVISTLKLNQKLTNMRKLREEFATYMEKSKLYASKEELRKKLEGGNIAEFLENIRIRMEETKGSIDHSGRYNDIEEKIRSWKEKYATHSDHIHIIQRRLLKAFPNMKSTNNEYMLTDVRAYLHDKREIKKNNKKQRTKKNRK</sequence>
<dbReference type="RefSeq" id="WP_073281778.1">
    <property type="nucleotide sequence ID" value="NZ_FRCP01000005.1"/>
</dbReference>